<dbReference type="EMBL" id="UINC01002152">
    <property type="protein sequence ID" value="SUZ93499.1"/>
    <property type="molecule type" value="Genomic_DNA"/>
</dbReference>
<proteinExistence type="predicted"/>
<dbReference type="AlphaFoldDB" id="A0A381RR05"/>
<accession>A0A381RR05</accession>
<gene>
    <name evidence="1" type="ORF">METZ01_LOCUS46353</name>
</gene>
<organism evidence="1">
    <name type="scientific">marine metagenome</name>
    <dbReference type="NCBI Taxonomy" id="408172"/>
    <lineage>
        <taxon>unclassified sequences</taxon>
        <taxon>metagenomes</taxon>
        <taxon>ecological metagenomes</taxon>
    </lineage>
</organism>
<evidence type="ECO:0000313" key="1">
    <source>
        <dbReference type="EMBL" id="SUZ93499.1"/>
    </source>
</evidence>
<sequence>MKTGCKSTQHKVILTVDPATQSHLISEVDNNIYGPNGTVDLNLFYDKNSRELGLKFHYRDQDWLFIEQQESFMFLFDDGYIVSLSPSGEIHTNVIEGDPPDIIEEWGQVPWTGVMIEKVLQEKLIGVRINGNIRYKEYDQGIAELQRKWKKMLSEYPEMIEYRL</sequence>
<protein>
    <submittedName>
        <fullName evidence="1">Uncharacterized protein</fullName>
    </submittedName>
</protein>
<name>A0A381RR05_9ZZZZ</name>
<reference evidence="1" key="1">
    <citation type="submission" date="2018-05" db="EMBL/GenBank/DDBJ databases">
        <authorList>
            <person name="Lanie J.A."/>
            <person name="Ng W.-L."/>
            <person name="Kazmierczak K.M."/>
            <person name="Andrzejewski T.M."/>
            <person name="Davidsen T.M."/>
            <person name="Wayne K.J."/>
            <person name="Tettelin H."/>
            <person name="Glass J.I."/>
            <person name="Rusch D."/>
            <person name="Podicherti R."/>
            <person name="Tsui H.-C.T."/>
            <person name="Winkler M.E."/>
        </authorList>
    </citation>
    <scope>NUCLEOTIDE SEQUENCE</scope>
</reference>